<proteinExistence type="predicted"/>
<evidence type="ECO:0000313" key="3">
    <source>
        <dbReference type="Proteomes" id="UP000647424"/>
    </source>
</evidence>
<dbReference type="EMBL" id="JACYFT010000001">
    <property type="protein sequence ID" value="MBD8049685.1"/>
    <property type="molecule type" value="Genomic_DNA"/>
</dbReference>
<evidence type="ECO:0000256" key="1">
    <source>
        <dbReference type="SAM" id="MobiDB-lite"/>
    </source>
</evidence>
<dbReference type="AlphaFoldDB" id="A0A927IL15"/>
<name>A0A927IL15_9BURK</name>
<sequence length="211" mass="23686">MNFLIRVPLNTSPEQHARLCELRGVFARVCNELAPQVQQSKVWNRVALHHLHYRGLREKFPTLGSQMVCNAIYAVSKMARLIYQHPASPYSLARRPGQPLPLLKFADSCPVYFDRHTLSIKGGQLSLFTMDGRMRFELSLDADKLALFSQTKLREVVLNERLDHTFELSFHLSSLDASESVADSDLSEEASDAVSGSSPSIPEYVSVEIAP</sequence>
<dbReference type="RefSeq" id="WP_191818137.1">
    <property type="nucleotide sequence ID" value="NZ_JACYFT010000001.1"/>
</dbReference>
<keyword evidence="3" id="KW-1185">Reference proteome</keyword>
<reference evidence="2" key="1">
    <citation type="submission" date="2020-09" db="EMBL/GenBank/DDBJ databases">
        <title>Genome seq and assembly of Limnohabitants sp.</title>
        <authorList>
            <person name="Chhetri G."/>
        </authorList>
    </citation>
    <scope>NUCLEOTIDE SEQUENCE</scope>
    <source>
        <strain evidence="2">JUR4</strain>
    </source>
</reference>
<protein>
    <submittedName>
        <fullName evidence="2">Uncharacterized protein</fullName>
    </submittedName>
</protein>
<organism evidence="2 3">
    <name type="scientific">Limnohabitans radicicola</name>
    <dbReference type="NCBI Taxonomy" id="2771427"/>
    <lineage>
        <taxon>Bacteria</taxon>
        <taxon>Pseudomonadati</taxon>
        <taxon>Pseudomonadota</taxon>
        <taxon>Betaproteobacteria</taxon>
        <taxon>Burkholderiales</taxon>
        <taxon>Comamonadaceae</taxon>
        <taxon>Limnohabitans</taxon>
    </lineage>
</organism>
<gene>
    <name evidence="2" type="ORF">IC609_03940</name>
</gene>
<accession>A0A927IL15</accession>
<comment type="caution">
    <text evidence="2">The sequence shown here is derived from an EMBL/GenBank/DDBJ whole genome shotgun (WGS) entry which is preliminary data.</text>
</comment>
<evidence type="ECO:0000313" key="2">
    <source>
        <dbReference type="EMBL" id="MBD8049685.1"/>
    </source>
</evidence>
<dbReference type="Proteomes" id="UP000647424">
    <property type="component" value="Unassembled WGS sequence"/>
</dbReference>
<feature type="region of interest" description="Disordered" evidence="1">
    <location>
        <begin position="183"/>
        <end position="211"/>
    </location>
</feature>